<evidence type="ECO:0000256" key="3">
    <source>
        <dbReference type="ARBA" id="ARBA00022448"/>
    </source>
</evidence>
<dbReference type="SUPFAM" id="SSF74653">
    <property type="entry name" value="TolA/TonB C-terminal domain"/>
    <property type="match status" value="1"/>
</dbReference>
<keyword evidence="5" id="KW-0997">Cell inner membrane</keyword>
<evidence type="ECO:0000256" key="8">
    <source>
        <dbReference type="ARBA" id="ARBA00022989"/>
    </source>
</evidence>
<dbReference type="InterPro" id="IPR051045">
    <property type="entry name" value="TonB-dependent_transducer"/>
</dbReference>
<evidence type="ECO:0000256" key="4">
    <source>
        <dbReference type="ARBA" id="ARBA00022475"/>
    </source>
</evidence>
<accession>G4Q8Y0</accession>
<dbReference type="NCBIfam" id="TIGR01352">
    <property type="entry name" value="tonB_Cterm"/>
    <property type="match status" value="1"/>
</dbReference>
<dbReference type="Gene3D" id="3.30.1150.10">
    <property type="match status" value="1"/>
</dbReference>
<evidence type="ECO:0000256" key="5">
    <source>
        <dbReference type="ARBA" id="ARBA00022519"/>
    </source>
</evidence>
<dbReference type="AlphaFoldDB" id="G4Q8Y0"/>
<keyword evidence="6" id="KW-0812">Transmembrane</keyword>
<evidence type="ECO:0000256" key="6">
    <source>
        <dbReference type="ARBA" id="ARBA00022692"/>
    </source>
</evidence>
<reference evidence="12 13" key="1">
    <citation type="journal article" date="2011" name="J. Bacteriol.">
        <title>Complete genome sequence of Acidaminococcus intestini RYC-MR95, a Gram-negative bacterium from the phylum Firmicutes.</title>
        <authorList>
            <person name="D'Auria G."/>
            <person name="Galan J.C."/>
            <person name="Rodriguez-Alcayna M."/>
            <person name="Moya A."/>
            <person name="Baquero F."/>
            <person name="Latorre A."/>
        </authorList>
    </citation>
    <scope>NUCLEOTIDE SEQUENCE [LARGE SCALE GENOMIC DNA]</scope>
    <source>
        <strain evidence="12 13">RyC-MR95</strain>
    </source>
</reference>
<evidence type="ECO:0000256" key="10">
    <source>
        <dbReference type="SAM" id="MobiDB-lite"/>
    </source>
</evidence>
<evidence type="ECO:0000313" key="13">
    <source>
        <dbReference type="Proteomes" id="UP000007093"/>
    </source>
</evidence>
<keyword evidence="4" id="KW-1003">Cell membrane</keyword>
<keyword evidence="9" id="KW-0472">Membrane</keyword>
<dbReference type="eggNOG" id="COG0810">
    <property type="taxonomic scope" value="Bacteria"/>
</dbReference>
<feature type="region of interest" description="Disordered" evidence="10">
    <location>
        <begin position="46"/>
        <end position="148"/>
    </location>
</feature>
<evidence type="ECO:0000256" key="7">
    <source>
        <dbReference type="ARBA" id="ARBA00022927"/>
    </source>
</evidence>
<evidence type="ECO:0000256" key="9">
    <source>
        <dbReference type="ARBA" id="ARBA00023136"/>
    </source>
</evidence>
<organism evidence="12 13">
    <name type="scientific">Acidaminococcus intestini (strain RyC-MR95)</name>
    <dbReference type="NCBI Taxonomy" id="568816"/>
    <lineage>
        <taxon>Bacteria</taxon>
        <taxon>Bacillati</taxon>
        <taxon>Bacillota</taxon>
        <taxon>Negativicutes</taxon>
        <taxon>Acidaminococcales</taxon>
        <taxon>Acidaminococcaceae</taxon>
        <taxon>Acidaminococcus</taxon>
    </lineage>
</organism>
<keyword evidence="3" id="KW-0813">Transport</keyword>
<evidence type="ECO:0000256" key="1">
    <source>
        <dbReference type="ARBA" id="ARBA00004383"/>
    </source>
</evidence>
<dbReference type="HOGENOM" id="CLU_1084284_0_0_9"/>
<keyword evidence="7" id="KW-0653">Protein transport</keyword>
<dbReference type="GO" id="GO:0015031">
    <property type="term" value="P:protein transport"/>
    <property type="evidence" value="ECO:0007669"/>
    <property type="project" value="UniProtKB-KW"/>
</dbReference>
<evidence type="ECO:0000313" key="12">
    <source>
        <dbReference type="EMBL" id="AEQ21678.1"/>
    </source>
</evidence>
<dbReference type="KEGG" id="ain:Acin_0436"/>
<dbReference type="InterPro" id="IPR037682">
    <property type="entry name" value="TonB_C"/>
</dbReference>
<comment type="similarity">
    <text evidence="2">Belongs to the TonB family.</text>
</comment>
<evidence type="ECO:0000256" key="2">
    <source>
        <dbReference type="ARBA" id="ARBA00006555"/>
    </source>
</evidence>
<feature type="compositionally biased region" description="Basic and acidic residues" evidence="10">
    <location>
        <begin position="80"/>
        <end position="92"/>
    </location>
</feature>
<dbReference type="GeneID" id="92877888"/>
<dbReference type="RefSeq" id="WP_009015546.1">
    <property type="nucleotide sequence ID" value="NC_016077.1"/>
</dbReference>
<dbReference type="InterPro" id="IPR006260">
    <property type="entry name" value="TonB/TolA_C"/>
</dbReference>
<keyword evidence="13" id="KW-1185">Reference proteome</keyword>
<dbReference type="InParanoid" id="G4Q8Y0"/>
<dbReference type="GO" id="GO:0055085">
    <property type="term" value="P:transmembrane transport"/>
    <property type="evidence" value="ECO:0007669"/>
    <property type="project" value="InterPro"/>
</dbReference>
<dbReference type="PATRIC" id="fig|568816.4.peg.426"/>
<proteinExistence type="inferred from homology"/>
<dbReference type="STRING" id="568816.Acin_0436"/>
<name>G4Q8Y0_ACIIR</name>
<comment type="subcellular location">
    <subcellularLocation>
        <location evidence="1">Cell inner membrane</location>
        <topology evidence="1">Single-pass membrane protein</topology>
        <orientation evidence="1">Periplasmic side</orientation>
    </subcellularLocation>
</comment>
<feature type="domain" description="TonB C-terminal" evidence="11">
    <location>
        <begin position="144"/>
        <end position="235"/>
    </location>
</feature>
<sequence length="235" mass="24071">MKRLPLKGPLLLSLVLHLILLFAVGLMAGRRTIQKPRLLIGVKLMEPGRGTEGHDSSAGGSKEALEHSLSSLTASMLEEGPVKDDASPDKPRKASMASYTGNGSAGGKKAPMESGAGTGSGTGIGVGSGDGNGDGRGGASGEGNDASRGATLTSYRKIYPQSARRAGETGSVDVGVAVSEEGSVTSAWVTASSGYERLDQAALDSAYTWHFDPALDAAGRPIAGETVIRVRYELN</sequence>
<dbReference type="GO" id="GO:0005886">
    <property type="term" value="C:plasma membrane"/>
    <property type="evidence" value="ECO:0007669"/>
    <property type="project" value="UniProtKB-SubCell"/>
</dbReference>
<dbReference type="Pfam" id="PF03544">
    <property type="entry name" value="TonB_C"/>
    <property type="match status" value="1"/>
</dbReference>
<dbReference type="Proteomes" id="UP000007093">
    <property type="component" value="Chromosome"/>
</dbReference>
<dbReference type="PANTHER" id="PTHR33446">
    <property type="entry name" value="PROTEIN TONB-RELATED"/>
    <property type="match status" value="1"/>
</dbReference>
<protein>
    <recommendedName>
        <fullName evidence="11">TonB C-terminal domain-containing protein</fullName>
    </recommendedName>
</protein>
<keyword evidence="8" id="KW-1133">Transmembrane helix</keyword>
<feature type="compositionally biased region" description="Gly residues" evidence="10">
    <location>
        <begin position="116"/>
        <end position="141"/>
    </location>
</feature>
<gene>
    <name evidence="12" type="ordered locus">Acin_0436</name>
</gene>
<dbReference type="EMBL" id="CP003058">
    <property type="protein sequence ID" value="AEQ21678.1"/>
    <property type="molecule type" value="Genomic_DNA"/>
</dbReference>
<dbReference type="PROSITE" id="PS52015">
    <property type="entry name" value="TONB_CTD"/>
    <property type="match status" value="1"/>
</dbReference>
<evidence type="ECO:0000259" key="11">
    <source>
        <dbReference type="PROSITE" id="PS52015"/>
    </source>
</evidence>